<dbReference type="Proteomes" id="UP000553193">
    <property type="component" value="Unassembled WGS sequence"/>
</dbReference>
<name>A0A840AHD8_9PROT</name>
<organism evidence="1 2">
    <name type="scientific">Roseococcus suduntuyensis</name>
    <dbReference type="NCBI Taxonomy" id="455361"/>
    <lineage>
        <taxon>Bacteria</taxon>
        <taxon>Pseudomonadati</taxon>
        <taxon>Pseudomonadota</taxon>
        <taxon>Alphaproteobacteria</taxon>
        <taxon>Acetobacterales</taxon>
        <taxon>Roseomonadaceae</taxon>
        <taxon>Roseococcus</taxon>
    </lineage>
</organism>
<comment type="caution">
    <text evidence="1">The sequence shown here is derived from an EMBL/GenBank/DDBJ whole genome shotgun (WGS) entry which is preliminary data.</text>
</comment>
<proteinExistence type="predicted"/>
<reference evidence="1 2" key="1">
    <citation type="submission" date="2020-08" db="EMBL/GenBank/DDBJ databases">
        <title>Genomic Encyclopedia of Type Strains, Phase IV (KMG-IV): sequencing the most valuable type-strain genomes for metagenomic binning, comparative biology and taxonomic classification.</title>
        <authorList>
            <person name="Goeker M."/>
        </authorList>
    </citation>
    <scope>NUCLEOTIDE SEQUENCE [LARGE SCALE GENOMIC DNA]</scope>
    <source>
        <strain evidence="1 2">DSM 19979</strain>
    </source>
</reference>
<protein>
    <submittedName>
        <fullName evidence="1">Uncharacterized protein</fullName>
    </submittedName>
</protein>
<evidence type="ECO:0000313" key="1">
    <source>
        <dbReference type="EMBL" id="MBB3900501.1"/>
    </source>
</evidence>
<evidence type="ECO:0000313" key="2">
    <source>
        <dbReference type="Proteomes" id="UP000553193"/>
    </source>
</evidence>
<gene>
    <name evidence="1" type="ORF">GGQ83_003978</name>
</gene>
<accession>A0A840AHD8</accession>
<sequence>MTTEALHDRFLGILQELGGQAGNGKLREKLGLDENSYTALRAEMLAQGLISLDRGRGGSVVLVGRIVPVAVTIAVGVNSDGRREVLGMAIG</sequence>
<dbReference type="AlphaFoldDB" id="A0A840AHD8"/>
<keyword evidence="2" id="KW-1185">Reference proteome</keyword>
<dbReference type="EMBL" id="JACIDJ010000012">
    <property type="protein sequence ID" value="MBB3900501.1"/>
    <property type="molecule type" value="Genomic_DNA"/>
</dbReference>